<feature type="domain" description="Abortive phage infection protein C-terminal" evidence="1">
    <location>
        <begin position="267"/>
        <end position="504"/>
    </location>
</feature>
<gene>
    <name evidence="2" type="ORF">PGLFYP46_00814</name>
</gene>
<organism evidence="2">
    <name type="scientific">Peptoniphilus gorbachii</name>
    <dbReference type="NCBI Taxonomy" id="411567"/>
    <lineage>
        <taxon>Bacteria</taxon>
        <taxon>Bacillati</taxon>
        <taxon>Bacillota</taxon>
        <taxon>Tissierellia</taxon>
        <taxon>Tissierellales</taxon>
        <taxon>Peptoniphilaceae</taxon>
        <taxon>Peptoniphilus</taxon>
    </lineage>
</organism>
<name>A0A6N2YSM4_9FIRM</name>
<reference evidence="2" key="1">
    <citation type="submission" date="2019-11" db="EMBL/GenBank/DDBJ databases">
        <authorList>
            <person name="Feng L."/>
        </authorList>
    </citation>
    <scope>NUCLEOTIDE SEQUENCE</scope>
    <source>
        <strain evidence="2">PgorbachiiLFYP46</strain>
    </source>
</reference>
<accession>A0A6N2YSM4</accession>
<evidence type="ECO:0000259" key="1">
    <source>
        <dbReference type="Pfam" id="PF10592"/>
    </source>
</evidence>
<dbReference type="Pfam" id="PF10592">
    <property type="entry name" value="AIPR"/>
    <property type="match status" value="1"/>
</dbReference>
<dbReference type="AlphaFoldDB" id="A0A6N2YSM4"/>
<protein>
    <submittedName>
        <fullName evidence="2">AIPR protein</fullName>
    </submittedName>
</protein>
<sequence>MANINDFKLVNKYSKDYFKNIKTNNKINESQNKRLGFYLLILECVTGNPNMDELQDTIIDTEFCNLVYNEQNNDYGIDAVYIDEEQKIIKLFNFKFRENFKKNRGQKEGNILDSSKFLMKLNSGNFDGVDSRTRKKLERIQSHFDSEEIWKTELYLVSNDNIALSADNNTINDFKDVYDIIVKPITLDDVVSYISERPDDLSAEFIIDSNSVLTYEENPLESQKSYLVKLPLSTLVRITCSDPEKRKNKSMSDISDLRNVQLELGVLYDNVRGYLGNTKFNKRILDTLKEDPSKFFMYNNGITITAQNIIMQSINGRKKYSCKIEGFQVVNGGQSLRTIYEYKKEDFNETNLATAEVLVRLFKTEFDEELTNNIAEYTNSQNAISAVDLKSISNLQIQIEKYLESENILYIRKAGNVKPKDKVFTYRITMERLAQIIYSYNKFPDRSTNQKSQLFEKYYDDIFPKDNIDFDFYIKLINLYKSVEDAYEKSKYKSYNQKYLYVIFLKGLYKEEPVNKFIDVIESTLKEYKKDENLSDARKLIQKGFKELLFDKAKSHFEF</sequence>
<proteinExistence type="predicted"/>
<dbReference type="RefSeq" id="WP_156700227.1">
    <property type="nucleotide sequence ID" value="NZ_CACRUP010000002.1"/>
</dbReference>
<dbReference type="InterPro" id="IPR018891">
    <property type="entry name" value="AIPR_C"/>
</dbReference>
<evidence type="ECO:0000313" key="2">
    <source>
        <dbReference type="EMBL" id="VYT69323.1"/>
    </source>
</evidence>
<dbReference type="EMBL" id="CACRUP010000002">
    <property type="protein sequence ID" value="VYT69323.1"/>
    <property type="molecule type" value="Genomic_DNA"/>
</dbReference>